<dbReference type="OrthoDB" id="9793534at2"/>
<evidence type="ECO:0000256" key="1">
    <source>
        <dbReference type="SAM" id="Phobius"/>
    </source>
</evidence>
<reference evidence="3" key="1">
    <citation type="submission" date="2017-05" db="EMBL/GenBank/DDBJ databases">
        <title>Physiological properties and genetic analysis related to exopolysaccharide production of fresh-water unicellular cyanobacterium Aphanothece sacrum, Suizenji Nori, that has been cultured as a food source in Japan.</title>
        <authorList>
            <person name="Kanesaki Y."/>
            <person name="Yoshikawa S."/>
            <person name="Ohki K."/>
        </authorList>
    </citation>
    <scope>NUCLEOTIDE SEQUENCE [LARGE SCALE GENOMIC DNA]</scope>
    <source>
        <strain evidence="3">FPU1</strain>
    </source>
</reference>
<dbReference type="EMBL" id="BDQK01000014">
    <property type="protein sequence ID" value="GBF82001.1"/>
    <property type="molecule type" value="Genomic_DNA"/>
</dbReference>
<comment type="caution">
    <text evidence="2">The sequence shown here is derived from an EMBL/GenBank/DDBJ whole genome shotgun (WGS) entry which is preliminary data.</text>
</comment>
<name>A0A401IL84_APHSA</name>
<keyword evidence="1" id="KW-0812">Transmembrane</keyword>
<dbReference type="PANTHER" id="PTHR34801:SF6">
    <property type="entry name" value="SLL1620 PROTEIN"/>
    <property type="match status" value="1"/>
</dbReference>
<evidence type="ECO:0000313" key="2">
    <source>
        <dbReference type="EMBL" id="GBF82001.1"/>
    </source>
</evidence>
<keyword evidence="1" id="KW-0472">Membrane</keyword>
<dbReference type="Pfam" id="PF07386">
    <property type="entry name" value="DUF1499"/>
    <property type="match status" value="1"/>
</dbReference>
<dbReference type="AlphaFoldDB" id="A0A401IL84"/>
<evidence type="ECO:0008006" key="4">
    <source>
        <dbReference type="Google" id="ProtNLM"/>
    </source>
</evidence>
<protein>
    <recommendedName>
        <fullName evidence="4">DUF1499 domain-containing protein</fullName>
    </recommendedName>
</protein>
<dbReference type="PANTHER" id="PTHR34801">
    <property type="entry name" value="EXPRESSED PROTEIN"/>
    <property type="match status" value="1"/>
</dbReference>
<gene>
    <name evidence="2" type="ORF">AsFPU1_3424</name>
</gene>
<evidence type="ECO:0000313" key="3">
    <source>
        <dbReference type="Proteomes" id="UP000287247"/>
    </source>
</evidence>
<proteinExistence type="predicted"/>
<keyword evidence="1" id="KW-1133">Transmembrane helix</keyword>
<feature type="transmembrane region" description="Helical" evidence="1">
    <location>
        <begin position="15"/>
        <end position="35"/>
    </location>
</feature>
<dbReference type="Proteomes" id="UP000287247">
    <property type="component" value="Unassembled WGS sequence"/>
</dbReference>
<organism evidence="2 3">
    <name type="scientific">Aphanothece sacrum FPU1</name>
    <dbReference type="NCBI Taxonomy" id="1920663"/>
    <lineage>
        <taxon>Bacteria</taxon>
        <taxon>Bacillati</taxon>
        <taxon>Cyanobacteriota</taxon>
        <taxon>Cyanophyceae</taxon>
        <taxon>Oscillatoriophycideae</taxon>
        <taxon>Chroococcales</taxon>
        <taxon>Aphanothecaceae</taxon>
        <taxon>Aphanothece</taxon>
    </lineage>
</organism>
<dbReference type="InterPro" id="IPR010865">
    <property type="entry name" value="DUF1499"/>
</dbReference>
<accession>A0A401IL84</accession>
<keyword evidence="3" id="KW-1185">Reference proteome</keyword>
<sequence length="173" mass="19344">MSVTKDSSKPIKPRFLTIIILLGVVLLWLGVRVIFPDSPTLFVGTPPNNLGIIEGKLAVCPTTPNCVSSQSQEAEHSIAPFSYQGSTSDAIATLKKIINQQERSKIIAETDQYLYAQFTSKWMGFVDDVEFFLNPEKSIIDVRSASRLGESDLGVNRQRIEEIRQAFVDYYLN</sequence>
<dbReference type="RefSeq" id="WP_124971592.1">
    <property type="nucleotide sequence ID" value="NZ_BDQK01000014.1"/>
</dbReference>